<comment type="caution">
    <text evidence="1">The sequence shown here is derived from an EMBL/GenBank/DDBJ whole genome shotgun (WGS) entry which is preliminary data.</text>
</comment>
<dbReference type="Proteomes" id="UP001178507">
    <property type="component" value="Unassembled WGS sequence"/>
</dbReference>
<sequence>RRICWRPPSLWRAPCGITRTCSRTWWGLAKQRRPAQARRMASRSRRVCQVPFNR</sequence>
<evidence type="ECO:0000313" key="1">
    <source>
        <dbReference type="EMBL" id="CAJ1401082.1"/>
    </source>
</evidence>
<protein>
    <submittedName>
        <fullName evidence="1">Uncharacterized protein</fullName>
    </submittedName>
</protein>
<proteinExistence type="predicted"/>
<organism evidence="1 2">
    <name type="scientific">Effrenium voratum</name>
    <dbReference type="NCBI Taxonomy" id="2562239"/>
    <lineage>
        <taxon>Eukaryota</taxon>
        <taxon>Sar</taxon>
        <taxon>Alveolata</taxon>
        <taxon>Dinophyceae</taxon>
        <taxon>Suessiales</taxon>
        <taxon>Symbiodiniaceae</taxon>
        <taxon>Effrenium</taxon>
    </lineage>
</organism>
<gene>
    <name evidence="1" type="ORF">EVOR1521_LOCUS24295</name>
</gene>
<name>A0AA36J8K2_9DINO</name>
<feature type="non-terminal residue" evidence="1">
    <location>
        <position position="54"/>
    </location>
</feature>
<keyword evidence="2" id="KW-1185">Reference proteome</keyword>
<evidence type="ECO:0000313" key="2">
    <source>
        <dbReference type="Proteomes" id="UP001178507"/>
    </source>
</evidence>
<accession>A0AA36J8K2</accession>
<dbReference type="EMBL" id="CAUJNA010003397">
    <property type="protein sequence ID" value="CAJ1401082.1"/>
    <property type="molecule type" value="Genomic_DNA"/>
</dbReference>
<feature type="non-terminal residue" evidence="1">
    <location>
        <position position="1"/>
    </location>
</feature>
<dbReference type="AlphaFoldDB" id="A0AA36J8K2"/>
<reference evidence="1" key="1">
    <citation type="submission" date="2023-08" db="EMBL/GenBank/DDBJ databases">
        <authorList>
            <person name="Chen Y."/>
            <person name="Shah S."/>
            <person name="Dougan E. K."/>
            <person name="Thang M."/>
            <person name="Chan C."/>
        </authorList>
    </citation>
    <scope>NUCLEOTIDE SEQUENCE</scope>
</reference>